<evidence type="ECO:0000313" key="2">
    <source>
        <dbReference type="EMBL" id="MBY9076790.1"/>
    </source>
</evidence>
<evidence type="ECO:0008006" key="4">
    <source>
        <dbReference type="Google" id="ProtNLM"/>
    </source>
</evidence>
<organism evidence="2 3">
    <name type="scientific">Nocardioides jiangsuensis</name>
    <dbReference type="NCBI Taxonomy" id="2866161"/>
    <lineage>
        <taxon>Bacteria</taxon>
        <taxon>Bacillati</taxon>
        <taxon>Actinomycetota</taxon>
        <taxon>Actinomycetes</taxon>
        <taxon>Propionibacteriales</taxon>
        <taxon>Nocardioidaceae</taxon>
        <taxon>Nocardioides</taxon>
    </lineage>
</organism>
<protein>
    <recommendedName>
        <fullName evidence="4">TrbC/VIRB2 family protein</fullName>
    </recommendedName>
</protein>
<proteinExistence type="predicted"/>
<name>A0ABS7RP13_9ACTN</name>
<feature type="transmembrane region" description="Helical" evidence="1">
    <location>
        <begin position="65"/>
        <end position="85"/>
    </location>
</feature>
<sequence length="124" mass="12887">MASNVNAGATAPEHAEYVDKPEGPVAAAILAAGVGALALGILTTLAEASEGFKEFLTITEPVGPLSGKTIGAVIIWLVAWAVLHLMYRTKEVESRKALTVTLVLIGLGVLGTFPIFFQAFAPPE</sequence>
<keyword evidence="1" id="KW-0472">Membrane</keyword>
<keyword evidence="1" id="KW-1133">Transmembrane helix</keyword>
<comment type="caution">
    <text evidence="2">The sequence shown here is derived from an EMBL/GenBank/DDBJ whole genome shotgun (WGS) entry which is preliminary data.</text>
</comment>
<dbReference type="Proteomes" id="UP000754710">
    <property type="component" value="Unassembled WGS sequence"/>
</dbReference>
<keyword evidence="1" id="KW-0812">Transmembrane</keyword>
<dbReference type="EMBL" id="JAIEZQ010000003">
    <property type="protein sequence ID" value="MBY9076790.1"/>
    <property type="molecule type" value="Genomic_DNA"/>
</dbReference>
<keyword evidence="3" id="KW-1185">Reference proteome</keyword>
<feature type="transmembrane region" description="Helical" evidence="1">
    <location>
        <begin position="25"/>
        <end position="45"/>
    </location>
</feature>
<dbReference type="RefSeq" id="WP_221026573.1">
    <property type="nucleotide sequence ID" value="NZ_JAIEZQ010000003.1"/>
</dbReference>
<accession>A0ABS7RP13</accession>
<evidence type="ECO:0000313" key="3">
    <source>
        <dbReference type="Proteomes" id="UP000754710"/>
    </source>
</evidence>
<reference evidence="2 3" key="1">
    <citation type="submission" date="2021-08" db="EMBL/GenBank/DDBJ databases">
        <title>Nocardioides bacterium WL0053 sp. nov., isolated from the sediment.</title>
        <authorList>
            <person name="Wang L."/>
            <person name="Zhang D."/>
            <person name="Zhang A."/>
        </authorList>
    </citation>
    <scope>NUCLEOTIDE SEQUENCE [LARGE SCALE GENOMIC DNA]</scope>
    <source>
        <strain evidence="2 3">WL0053</strain>
    </source>
</reference>
<feature type="transmembrane region" description="Helical" evidence="1">
    <location>
        <begin position="97"/>
        <end position="121"/>
    </location>
</feature>
<gene>
    <name evidence="2" type="ORF">K1X13_18315</name>
</gene>
<evidence type="ECO:0000256" key="1">
    <source>
        <dbReference type="SAM" id="Phobius"/>
    </source>
</evidence>